<evidence type="ECO:0000313" key="6">
    <source>
        <dbReference type="Proteomes" id="UP001139336"/>
    </source>
</evidence>
<evidence type="ECO:0000256" key="1">
    <source>
        <dbReference type="SAM" id="Coils"/>
    </source>
</evidence>
<evidence type="ECO:0000313" key="5">
    <source>
        <dbReference type="EMBL" id="MCF4006141.1"/>
    </source>
</evidence>
<dbReference type="PROSITE" id="PS51194">
    <property type="entry name" value="HELICASE_CTER"/>
    <property type="match status" value="1"/>
</dbReference>
<keyword evidence="5" id="KW-0347">Helicase</keyword>
<dbReference type="GO" id="GO:0016787">
    <property type="term" value="F:hydrolase activity"/>
    <property type="evidence" value="ECO:0007669"/>
    <property type="project" value="InterPro"/>
</dbReference>
<feature type="domain" description="Helicase C-terminal" evidence="4">
    <location>
        <begin position="1376"/>
        <end position="1550"/>
    </location>
</feature>
<dbReference type="GO" id="GO:0005524">
    <property type="term" value="F:ATP binding"/>
    <property type="evidence" value="ECO:0007669"/>
    <property type="project" value="InterPro"/>
</dbReference>
<keyword evidence="5" id="KW-0378">Hydrolase</keyword>
<dbReference type="EMBL" id="JAKGSI010000001">
    <property type="protein sequence ID" value="MCF4006141.1"/>
    <property type="molecule type" value="Genomic_DNA"/>
</dbReference>
<feature type="region of interest" description="Disordered" evidence="2">
    <location>
        <begin position="1897"/>
        <end position="1958"/>
    </location>
</feature>
<dbReference type="InterPro" id="IPR006935">
    <property type="entry name" value="Helicase/UvrB_N"/>
</dbReference>
<keyword evidence="6" id="KW-1185">Reference proteome</keyword>
<reference evidence="5" key="1">
    <citation type="submission" date="2022-01" db="EMBL/GenBank/DDBJ databases">
        <title>Corynebacterium sp. nov isolated from isolated from the feces of the greater white-fronted geese (Anser albifrons) at Poyang Lake, PR China.</title>
        <authorList>
            <person name="Liu Q."/>
        </authorList>
    </citation>
    <scope>NUCLEOTIDE SEQUENCE</scope>
    <source>
        <strain evidence="5">JCM 32435</strain>
    </source>
</reference>
<dbReference type="CDD" id="cd02440">
    <property type="entry name" value="AdoMet_MTases"/>
    <property type="match status" value="1"/>
</dbReference>
<dbReference type="PANTHER" id="PTHR41313:SF1">
    <property type="entry name" value="DNA METHYLASE ADENINE-SPECIFIC DOMAIN-CONTAINING PROTEIN"/>
    <property type="match status" value="1"/>
</dbReference>
<dbReference type="Gene3D" id="3.40.50.10810">
    <property type="entry name" value="Tandem AAA-ATPase domain"/>
    <property type="match status" value="2"/>
</dbReference>
<dbReference type="InterPro" id="IPR014001">
    <property type="entry name" value="Helicase_ATP-bd"/>
</dbReference>
<dbReference type="InterPro" id="IPR001650">
    <property type="entry name" value="Helicase_C-like"/>
</dbReference>
<sequence>MRRRNRHDPNAYEMDLFDVLTLQAEEQKAALEDQAASAPIESPAVNTAEEDSEQIEVSPPASSVDEPTSEETKSSSVEDAPQPVTPSLPAVTFDPTLRPAPPATPRERVQANIDAIEVLRTLQREDRFATPEEQVILAGYTSWGAASQVFDRGNTSMADLRSKLESIVDQREYAALAETTLTAFFTPDEVIAPVWEAVQTAGYTGGPVLEPGCGTGNFIGAAPNSAEVVGIEVDPIASQIAHYLYPEAQIVTEKFEKTRLDYDSFSLAIGNVPFGNFRLHDPEHNPNNHTIHNHFIVKALNAVRPGGYVAVVTSSSTSDAQKSLARKDMIDRADLVSATRLPVSTFENNAGTTVSADLLIFRVREEDREPTEQSLRFIQTDEYSLDDESIARVNGVFADHPERVVGTPRVVRDRFGKPVLQGAPVPGEELSASLRRLVQTDMLTALNNHLGLSPQPASEQAPVQVRVESAADQQIPGTVRYTQNGDELTFARLKAKGKWDEIVPPRGTSASEWKALLDLRDTSRQLREAYREGTPGVESLRQQLATQYDDYVATYGPLNRFVLVKPRKPTQKQQAQRYKQLVTQWRRDNDLGHTEEPTPEVEAELRQQAALPTKRPKEVKKHIGVLQTDPFIQQMTAIEHYDRDHGTAEKTVIFFDNPARPTLHVDHVDTLEEGVEVSLDEHGVIDPRRVSEVTRLDQEIVEEELIDKKIAFRNPENPDAFIRAEHYLSGVVEDKLIIAQEAAMRDERFKANVDALTEVLPERVETGIIIQPGVTWISEEYYKQFAHHAFGVDPNKIDFHPPSIGREQWRVEVKNDPVMKWKEDADLKYGVIAANNITRRQPNYQSSNPKAAEEYNQGLATTRHDGEVVSAITMLQAVMNQDSPTINYSQDWRKENNLSTGVCSEATQFASRKADQLREEFTKWIMDDPSRRNEILDAYNRHYNSYVAAKWDGSYRSMPGLSDNFTPYSYQLNAVERMVNEPGVLLNHAVGAGKTGTFLMGAAELKRLGKVKQPWIVVPNHLCEQIAADANRWYPGAKVLSAAGLSTPEERRNFVAQTTTEDWDFVVVPRSVFERIPVSSEMQADYLDRERSQAEEALVEAQIAGDPDSKTTKQIQRYLKILDDRRLKLLDSPRDAGMCFEDTPCDYLIIDEAHEYKNLARFSTIDDINSSGSQRASDLEMKMQYLRDQKNGLHQPVATFATGTPIANNLAEIWVMMRFLRPDILDHAAMPTVQGFAASFVKRREEVEVRASGVGLRSVSRTVGFNNVGQLVGLCEPFMDVVTGDQIEAQRPSNETVSVEFDIDQQSKDFIADFVYRETNPWASQFPEEAQAIDNALKIQSDGLKVSIDPRLVNLDYEGYSPRVTAVADTVARVWQDTKDNEYLRDDGTPHPRKGGLQIIFLDRGTPKADGSYSVYNEIRRACADRGMDPSRIAYVHEFDDDRAELFRRCREGEIDVIIGSTEKLGTGANIQTRAVALHNVDVPWRPADLEQRIGRIERQGNQNAQVQTFNYIARGTTDAVRWQTVHRKARFINQFMSADRSLRQMDSLESSTEDAAAHNKAVATGDPRHITLANLDKEVKNLEVAHQEWVSAVEGRQFGIKAQEAELAKQRSLVRWAKAHKEPCEEWENAEQREWTPPIGGTTTDRAKAARFCYFAALRVLNNKYEYMRPERGGAPRRDELATIGGVTFTIGYSVVKQCLTIYPEGVDPKVLPKNWVIDMDPLYFTDTGNPLHREGATDKEYGLLTRLENKVTSMGKMISVAEEAKQLAADKLDKLRSEAPPEFTQQDELKEKRAQREVLREEIRQTNQSERQQKILKARAARNELHGRKPGWSLRLNPTTQYAALVEKRTVEGTIKQAKIDEVDALCLHGAIGPMEHARAHEAIRHGESYLQQLKKPAPTPRTPRGAATGGILKTLGMDKPVKIQRQAPKENRNSRRQKNSPGWEQHRGNGPELGM</sequence>
<dbReference type="RefSeq" id="WP_236117916.1">
    <property type="nucleotide sequence ID" value="NZ_JAKGSI010000001.1"/>
</dbReference>
<dbReference type="PANTHER" id="PTHR41313">
    <property type="entry name" value="ADENINE-SPECIFIC METHYLTRANSFERASE"/>
    <property type="match status" value="1"/>
</dbReference>
<dbReference type="Proteomes" id="UP001139336">
    <property type="component" value="Unassembled WGS sequence"/>
</dbReference>
<dbReference type="GO" id="GO:0003677">
    <property type="term" value="F:DNA binding"/>
    <property type="evidence" value="ECO:0007669"/>
    <property type="project" value="InterPro"/>
</dbReference>
<dbReference type="SMART" id="SM00490">
    <property type="entry name" value="HELICc"/>
    <property type="match status" value="1"/>
</dbReference>
<keyword evidence="5" id="KW-0067">ATP-binding</keyword>
<dbReference type="Pfam" id="PF04851">
    <property type="entry name" value="ResIII"/>
    <property type="match status" value="1"/>
</dbReference>
<comment type="caution">
    <text evidence="5">The sequence shown here is derived from an EMBL/GenBank/DDBJ whole genome shotgun (WGS) entry which is preliminary data.</text>
</comment>
<dbReference type="SUPFAM" id="SSF52540">
    <property type="entry name" value="P-loop containing nucleoside triphosphate hydrolases"/>
    <property type="match status" value="2"/>
</dbReference>
<dbReference type="InterPro" id="IPR027417">
    <property type="entry name" value="P-loop_NTPase"/>
</dbReference>
<protein>
    <submittedName>
        <fullName evidence="5">DEAD/DEAH box helicase family protein</fullName>
    </submittedName>
</protein>
<dbReference type="Gene3D" id="3.40.50.300">
    <property type="entry name" value="P-loop containing nucleotide triphosphate hydrolases"/>
    <property type="match status" value="1"/>
</dbReference>
<dbReference type="PROSITE" id="PS51192">
    <property type="entry name" value="HELICASE_ATP_BIND_1"/>
    <property type="match status" value="1"/>
</dbReference>
<feature type="domain" description="Helicase ATP-binding" evidence="3">
    <location>
        <begin position="975"/>
        <end position="1223"/>
    </location>
</feature>
<dbReference type="SUPFAM" id="SSF53335">
    <property type="entry name" value="S-adenosyl-L-methionine-dependent methyltransferases"/>
    <property type="match status" value="1"/>
</dbReference>
<gene>
    <name evidence="5" type="ORF">L1O03_02975</name>
</gene>
<dbReference type="GO" id="GO:0004386">
    <property type="term" value="F:helicase activity"/>
    <property type="evidence" value="ECO:0007669"/>
    <property type="project" value="UniProtKB-KW"/>
</dbReference>
<evidence type="ECO:0000256" key="2">
    <source>
        <dbReference type="SAM" id="MobiDB-lite"/>
    </source>
</evidence>
<proteinExistence type="predicted"/>
<name>A0A9X1TYS0_9CORY</name>
<keyword evidence="5" id="KW-0547">Nucleotide-binding</keyword>
<dbReference type="InterPro" id="IPR029063">
    <property type="entry name" value="SAM-dependent_MTases_sf"/>
</dbReference>
<evidence type="ECO:0000259" key="4">
    <source>
        <dbReference type="PROSITE" id="PS51194"/>
    </source>
</evidence>
<evidence type="ECO:0000259" key="3">
    <source>
        <dbReference type="PROSITE" id="PS51192"/>
    </source>
</evidence>
<dbReference type="PRINTS" id="PR00507">
    <property type="entry name" value="N12N6MTFRASE"/>
</dbReference>
<dbReference type="SMART" id="SM00487">
    <property type="entry name" value="DEXDc"/>
    <property type="match status" value="1"/>
</dbReference>
<dbReference type="Gene3D" id="3.40.50.150">
    <property type="entry name" value="Vaccinia Virus protein VP39"/>
    <property type="match status" value="1"/>
</dbReference>
<dbReference type="Pfam" id="PF00271">
    <property type="entry name" value="Helicase_C"/>
    <property type="match status" value="1"/>
</dbReference>
<feature type="region of interest" description="Disordered" evidence="2">
    <location>
        <begin position="28"/>
        <end position="106"/>
    </location>
</feature>
<dbReference type="InterPro" id="IPR052933">
    <property type="entry name" value="DNA_Protect_Modify"/>
</dbReference>
<dbReference type="InterPro" id="IPR038718">
    <property type="entry name" value="SNF2-like_sf"/>
</dbReference>
<feature type="coiled-coil region" evidence="1">
    <location>
        <begin position="1760"/>
        <end position="1811"/>
    </location>
</feature>
<accession>A0A9X1TYS0</accession>
<organism evidence="5 6">
    <name type="scientific">Corynebacterium uropygiale</name>
    <dbReference type="NCBI Taxonomy" id="1775911"/>
    <lineage>
        <taxon>Bacteria</taxon>
        <taxon>Bacillati</taxon>
        <taxon>Actinomycetota</taxon>
        <taxon>Actinomycetes</taxon>
        <taxon>Mycobacteriales</taxon>
        <taxon>Corynebacteriaceae</taxon>
        <taxon>Corynebacterium</taxon>
    </lineage>
</organism>
<keyword evidence="1" id="KW-0175">Coiled coil</keyword>